<gene>
    <name evidence="1" type="ORF">C8035_v001682</name>
</gene>
<evidence type="ECO:0000313" key="2">
    <source>
        <dbReference type="Proteomes" id="UP000295083"/>
    </source>
</evidence>
<protein>
    <submittedName>
        <fullName evidence="1">Uncharacterized protein</fullName>
    </submittedName>
</protein>
<keyword evidence="2" id="KW-1185">Reference proteome</keyword>
<evidence type="ECO:0000313" key="1">
    <source>
        <dbReference type="EMBL" id="TDZ36421.1"/>
    </source>
</evidence>
<proteinExistence type="predicted"/>
<accession>A0A4R8QCG0</accession>
<organism evidence="1 2">
    <name type="scientific">Colletotrichum spinosum</name>
    <dbReference type="NCBI Taxonomy" id="1347390"/>
    <lineage>
        <taxon>Eukaryota</taxon>
        <taxon>Fungi</taxon>
        <taxon>Dikarya</taxon>
        <taxon>Ascomycota</taxon>
        <taxon>Pezizomycotina</taxon>
        <taxon>Sordariomycetes</taxon>
        <taxon>Hypocreomycetidae</taxon>
        <taxon>Glomerellales</taxon>
        <taxon>Glomerellaceae</taxon>
        <taxon>Colletotrichum</taxon>
        <taxon>Colletotrichum orbiculare species complex</taxon>
    </lineage>
</organism>
<reference evidence="1 2" key="1">
    <citation type="submission" date="2018-11" db="EMBL/GenBank/DDBJ databases">
        <title>Genome sequence and assembly of Colletotrichum spinosum.</title>
        <authorList>
            <person name="Gan P."/>
            <person name="Shirasu K."/>
        </authorList>
    </citation>
    <scope>NUCLEOTIDE SEQUENCE [LARGE SCALE GENOMIC DNA]</scope>
    <source>
        <strain evidence="1 2">CBS 515.97</strain>
    </source>
</reference>
<dbReference type="AlphaFoldDB" id="A0A4R8QCG0"/>
<name>A0A4R8QCG0_9PEZI</name>
<sequence length="95" mass="10749">MTPDDDSDDNNNNAVANTTVNAFEHITIRRCLQGYCHPILTHYIRKTVPISQLTYIQPSGTKEREESCCASINRRWRRPSANATEQCTPEKPASV</sequence>
<comment type="caution">
    <text evidence="1">The sequence shown here is derived from an EMBL/GenBank/DDBJ whole genome shotgun (WGS) entry which is preliminary data.</text>
</comment>
<dbReference type="Proteomes" id="UP000295083">
    <property type="component" value="Unassembled WGS sequence"/>
</dbReference>
<dbReference type="EMBL" id="QAPG01000032">
    <property type="protein sequence ID" value="TDZ36421.1"/>
    <property type="molecule type" value="Genomic_DNA"/>
</dbReference>